<evidence type="ECO:0000259" key="2">
    <source>
        <dbReference type="Pfam" id="PF13087"/>
    </source>
</evidence>
<dbReference type="EMBL" id="GEDC01027686">
    <property type="protein sequence ID" value="JAS09612.1"/>
    <property type="molecule type" value="Transcribed_RNA"/>
</dbReference>
<keyword evidence="1" id="KW-0238">DNA-binding</keyword>
<gene>
    <name evidence="3" type="ORF">g.29344</name>
    <name evidence="4" type="ORF">g.29345</name>
</gene>
<dbReference type="CDD" id="cd18808">
    <property type="entry name" value="SF1_C_Upf1"/>
    <property type="match status" value="1"/>
</dbReference>
<keyword evidence="1" id="KW-0408">Iron</keyword>
<dbReference type="Gene3D" id="3.40.50.300">
    <property type="entry name" value="P-loop containing nucleotide triphosphate hydrolases"/>
    <property type="match status" value="1"/>
</dbReference>
<keyword evidence="1" id="KW-0004">4Fe-4S</keyword>
<keyword evidence="1" id="KW-0227">DNA damage</keyword>
<evidence type="ECO:0000313" key="3">
    <source>
        <dbReference type="EMBL" id="JAS09612.1"/>
    </source>
</evidence>
<keyword evidence="1" id="KW-0479">Metal-binding</keyword>
<comment type="catalytic activity">
    <reaction evidence="1">
        <text>ATP + H2O = ADP + phosphate + H(+)</text>
        <dbReference type="Rhea" id="RHEA:13065"/>
        <dbReference type="ChEBI" id="CHEBI:15377"/>
        <dbReference type="ChEBI" id="CHEBI:15378"/>
        <dbReference type="ChEBI" id="CHEBI:30616"/>
        <dbReference type="ChEBI" id="CHEBI:43474"/>
        <dbReference type="ChEBI" id="CHEBI:456216"/>
        <dbReference type="EC" id="3.6.4.12"/>
    </reaction>
</comment>
<accession>A0A1B6C7Z6</accession>
<keyword evidence="1" id="KW-0347">Helicase</keyword>
<dbReference type="GO" id="GO:0005524">
    <property type="term" value="F:ATP binding"/>
    <property type="evidence" value="ECO:0007669"/>
    <property type="project" value="UniProtKB-UniRule"/>
</dbReference>
<dbReference type="PANTHER" id="PTHR10887:SF433">
    <property type="entry name" value="DNA REPLICATION ATP-DEPENDENT HELICASE_NUCLEASE DNA2"/>
    <property type="match status" value="1"/>
</dbReference>
<dbReference type="GO" id="GO:0051539">
    <property type="term" value="F:4 iron, 4 sulfur cluster binding"/>
    <property type="evidence" value="ECO:0007669"/>
    <property type="project" value="UniProtKB-UniRule"/>
</dbReference>
<protein>
    <recommendedName>
        <fullName evidence="1">DNA replication ATP-dependent helicase/nuclease</fullName>
        <ecNumber evidence="1">3.1.-.-</ecNumber>
        <ecNumber evidence="1">3.6.4.12</ecNumber>
    </recommendedName>
</protein>
<dbReference type="EMBL" id="GEDC01026455">
    <property type="protein sequence ID" value="JAS10843.1"/>
    <property type="molecule type" value="Transcribed_RNA"/>
</dbReference>
<name>A0A1B6C7Z6_9HEMI</name>
<dbReference type="EC" id="3.6.4.12" evidence="1"/>
<dbReference type="AlphaFoldDB" id="A0A1B6C7Z6"/>
<comment type="similarity">
    <text evidence="1">Belongs to the DNA2/NAM7 helicase family.</text>
</comment>
<dbReference type="GO" id="GO:0033567">
    <property type="term" value="P:DNA replication, Okazaki fragment processing"/>
    <property type="evidence" value="ECO:0007669"/>
    <property type="project" value="UniProtKB-UniRule"/>
</dbReference>
<keyword evidence="1" id="KW-0378">Hydrolase</keyword>
<dbReference type="EC" id="3.1.-.-" evidence="1"/>
<keyword evidence="1" id="KW-0539">Nucleus</keyword>
<dbReference type="InterPro" id="IPR045055">
    <property type="entry name" value="DNA2/NAM7-like"/>
</dbReference>
<proteinExistence type="inferred from homology"/>
<dbReference type="GO" id="GO:0006281">
    <property type="term" value="P:DNA repair"/>
    <property type="evidence" value="ECO:0007669"/>
    <property type="project" value="UniProtKB-KW"/>
</dbReference>
<keyword evidence="1" id="KW-0411">Iron-sulfur</keyword>
<evidence type="ECO:0000313" key="4">
    <source>
        <dbReference type="EMBL" id="JAS10843.1"/>
    </source>
</evidence>
<dbReference type="GO" id="GO:0046872">
    <property type="term" value="F:metal ion binding"/>
    <property type="evidence" value="ECO:0007669"/>
    <property type="project" value="UniProtKB-UniRule"/>
</dbReference>
<reference evidence="3" key="1">
    <citation type="submission" date="2015-12" db="EMBL/GenBank/DDBJ databases">
        <title>De novo transcriptome assembly of four potential Pierce s Disease insect vectors from Arizona vineyards.</title>
        <authorList>
            <person name="Tassone E.E."/>
        </authorList>
    </citation>
    <scope>NUCLEOTIDE SEQUENCE</scope>
</reference>
<dbReference type="InterPro" id="IPR027417">
    <property type="entry name" value="P-loop_NTPase"/>
</dbReference>
<keyword evidence="1" id="KW-0540">Nuclease</keyword>
<feature type="non-terminal residue" evidence="3">
    <location>
        <position position="1"/>
    </location>
</feature>
<keyword evidence="1" id="KW-0067">ATP-binding</keyword>
<dbReference type="GO" id="GO:0003677">
    <property type="term" value="F:DNA binding"/>
    <property type="evidence" value="ECO:0007669"/>
    <property type="project" value="UniProtKB-UniRule"/>
</dbReference>
<keyword evidence="1" id="KW-0547">Nucleotide-binding</keyword>
<dbReference type="GO" id="GO:0005694">
    <property type="term" value="C:chromosome"/>
    <property type="evidence" value="ECO:0007669"/>
    <property type="project" value="UniProtKB-SubCell"/>
</dbReference>
<dbReference type="GO" id="GO:0017116">
    <property type="term" value="F:single-stranded DNA helicase activity"/>
    <property type="evidence" value="ECO:0007669"/>
    <property type="project" value="UniProtKB-UniRule"/>
</dbReference>
<dbReference type="GO" id="GO:0005737">
    <property type="term" value="C:cytoplasm"/>
    <property type="evidence" value="ECO:0007669"/>
    <property type="project" value="TreeGrafter"/>
</dbReference>
<keyword evidence="1" id="KW-0511">Multifunctional enzyme</keyword>
<keyword evidence="1" id="KW-0158">Chromosome</keyword>
<organism evidence="3">
    <name type="scientific">Clastoptera arizonana</name>
    <name type="common">Arizona spittle bug</name>
    <dbReference type="NCBI Taxonomy" id="38151"/>
    <lineage>
        <taxon>Eukaryota</taxon>
        <taxon>Metazoa</taxon>
        <taxon>Ecdysozoa</taxon>
        <taxon>Arthropoda</taxon>
        <taxon>Hexapoda</taxon>
        <taxon>Insecta</taxon>
        <taxon>Pterygota</taxon>
        <taxon>Neoptera</taxon>
        <taxon>Paraneoptera</taxon>
        <taxon>Hemiptera</taxon>
        <taxon>Auchenorrhyncha</taxon>
        <taxon>Cercopoidea</taxon>
        <taxon>Clastopteridae</taxon>
        <taxon>Clastoptera</taxon>
    </lineage>
</organism>
<dbReference type="InterPro" id="IPR041679">
    <property type="entry name" value="DNA2/NAM7-like_C"/>
</dbReference>
<sequence length="238" mass="26790">VKNSEAKKLGLGVSLFERLDRPAVTTVLSLQYRMNEIITRLANHITYNGILSCGNETIQKSTIKFNSSLHGQFEWIKLALSSELEKSVIILDTGNDTIGEANCSNIFECTIVLDLLNVLKKGGFPENEVGIIAPYRAQVQLIKEKTRSANISIEVNTIDQYQGREKDLIIFSCTRSSQAVDFDILSDQKRMTVAITRARHKLIFIGNVQILKSYKIFNNIFSFVGSLYLISIPKDRKL</sequence>
<comment type="function">
    <text evidence="1">Key enzyme involved in DNA replication and DNA repair. Involved in Okazaki fragments processing by cleaving long flaps that escape FEN1: flaps that are longer than 27 nucleotides are coated by replication protein A complex (RPA), leading to recruit DNA2 which cleaves the flap until it is too short to bind RPA and becomes a substrate for FEN1. Also involved in 5'-end resection of DNA during double-strand break (DSB) repair by mediating the cleavage of 5'-ssDNA.</text>
</comment>
<dbReference type="GO" id="GO:0017108">
    <property type="term" value="F:5'-flap endonuclease activity"/>
    <property type="evidence" value="ECO:0007669"/>
    <property type="project" value="UniProtKB-UniRule"/>
</dbReference>
<dbReference type="Pfam" id="PF13087">
    <property type="entry name" value="AAA_12"/>
    <property type="match status" value="1"/>
</dbReference>
<dbReference type="SUPFAM" id="SSF52540">
    <property type="entry name" value="P-loop containing nucleoside triphosphate hydrolases"/>
    <property type="match status" value="1"/>
</dbReference>
<dbReference type="PANTHER" id="PTHR10887">
    <property type="entry name" value="DNA2/NAM7 HELICASE FAMILY"/>
    <property type="match status" value="1"/>
</dbReference>
<dbReference type="InterPro" id="IPR047187">
    <property type="entry name" value="SF1_C_Upf1"/>
</dbReference>
<dbReference type="GO" id="GO:0005634">
    <property type="term" value="C:nucleus"/>
    <property type="evidence" value="ECO:0007669"/>
    <property type="project" value="UniProtKB-SubCell"/>
</dbReference>
<dbReference type="GO" id="GO:0071932">
    <property type="term" value="P:replication fork reversal"/>
    <property type="evidence" value="ECO:0007669"/>
    <property type="project" value="TreeGrafter"/>
</dbReference>
<evidence type="ECO:0000256" key="1">
    <source>
        <dbReference type="RuleBase" id="RU367041"/>
    </source>
</evidence>
<comment type="subcellular location">
    <subcellularLocation>
        <location evidence="1">Nucleus</location>
    </subcellularLocation>
    <subcellularLocation>
        <location evidence="1">Chromosome</location>
    </subcellularLocation>
</comment>
<feature type="domain" description="DNA2/NAM7 helicase-like C-terminal" evidence="2">
    <location>
        <begin position="12"/>
        <end position="208"/>
    </location>
</feature>
<keyword evidence="1" id="KW-0234">DNA repair</keyword>
<keyword evidence="1" id="KW-0235">DNA replication</keyword>